<dbReference type="Pfam" id="PF08659">
    <property type="entry name" value="KR"/>
    <property type="match status" value="1"/>
</dbReference>
<dbReference type="Pfam" id="PF18369">
    <property type="entry name" value="PKS_DE"/>
    <property type="match status" value="1"/>
</dbReference>
<dbReference type="PROSITE" id="PS00606">
    <property type="entry name" value="KS3_1"/>
    <property type="match status" value="1"/>
</dbReference>
<dbReference type="Pfam" id="PF00698">
    <property type="entry name" value="Acyl_transf_1"/>
    <property type="match status" value="1"/>
</dbReference>
<name>A4F5C5_SORCE</name>
<dbReference type="InterPro" id="IPR013968">
    <property type="entry name" value="PKS_KR"/>
</dbReference>
<evidence type="ECO:0000259" key="8">
    <source>
        <dbReference type="PROSITE" id="PS52004"/>
    </source>
</evidence>
<evidence type="ECO:0000256" key="1">
    <source>
        <dbReference type="ARBA" id="ARBA00004792"/>
    </source>
</evidence>
<dbReference type="InterPro" id="IPR057326">
    <property type="entry name" value="KR_dom"/>
</dbReference>
<dbReference type="Gene3D" id="3.40.47.10">
    <property type="match status" value="1"/>
</dbReference>
<proteinExistence type="predicted"/>
<dbReference type="SMART" id="SM00823">
    <property type="entry name" value="PKS_PP"/>
    <property type="match status" value="1"/>
</dbReference>
<dbReference type="SUPFAM" id="SSF51735">
    <property type="entry name" value="NAD(P)-binding Rossmann-fold domains"/>
    <property type="match status" value="2"/>
</dbReference>
<dbReference type="InterPro" id="IPR016035">
    <property type="entry name" value="Acyl_Trfase/lysoPLipase"/>
</dbReference>
<dbReference type="EMBL" id="AM407731">
    <property type="protein sequence ID" value="CAL58683.1"/>
    <property type="molecule type" value="Genomic_DNA"/>
</dbReference>
<dbReference type="SMART" id="SM00822">
    <property type="entry name" value="PKS_KR"/>
    <property type="match status" value="1"/>
</dbReference>
<evidence type="ECO:0000256" key="6">
    <source>
        <dbReference type="ARBA" id="ARBA00054155"/>
    </source>
</evidence>
<dbReference type="PROSITE" id="PS50075">
    <property type="entry name" value="CARRIER"/>
    <property type="match status" value="1"/>
</dbReference>
<dbReference type="GO" id="GO:0004312">
    <property type="term" value="F:fatty acid synthase activity"/>
    <property type="evidence" value="ECO:0007669"/>
    <property type="project" value="TreeGrafter"/>
</dbReference>
<dbReference type="InterPro" id="IPR014031">
    <property type="entry name" value="Ketoacyl_synth_C"/>
</dbReference>
<dbReference type="Pfam" id="PF00550">
    <property type="entry name" value="PP-binding"/>
    <property type="match status" value="1"/>
</dbReference>
<dbReference type="Pfam" id="PF22336">
    <property type="entry name" value="RhiE-like_linker"/>
    <property type="match status" value="1"/>
</dbReference>
<evidence type="ECO:0000259" key="7">
    <source>
        <dbReference type="PROSITE" id="PS50075"/>
    </source>
</evidence>
<dbReference type="InterPro" id="IPR014030">
    <property type="entry name" value="Ketoacyl_synth_N"/>
</dbReference>
<dbReference type="CDD" id="cd08952">
    <property type="entry name" value="KR_1_SDR_x"/>
    <property type="match status" value="1"/>
</dbReference>
<dbReference type="PANTHER" id="PTHR43775">
    <property type="entry name" value="FATTY ACID SYNTHASE"/>
    <property type="match status" value="1"/>
</dbReference>
<dbReference type="FunFam" id="1.10.1200.10:FF:000007">
    <property type="entry name" value="Probable polyketide synthase pks17"/>
    <property type="match status" value="1"/>
</dbReference>
<dbReference type="Gene3D" id="3.40.366.10">
    <property type="entry name" value="Malonyl-Coenzyme A Acyl Carrier Protein, domain 2"/>
    <property type="match status" value="1"/>
</dbReference>
<dbReference type="InterPro" id="IPR001227">
    <property type="entry name" value="Ac_transferase_dom_sf"/>
</dbReference>
<comment type="pathway">
    <text evidence="1">Antibiotic biosynthesis.</text>
</comment>
<dbReference type="Gene3D" id="3.30.70.3290">
    <property type="match status" value="1"/>
</dbReference>
<dbReference type="InterPro" id="IPR054514">
    <property type="entry name" value="RhiE-like_linker"/>
</dbReference>
<dbReference type="PANTHER" id="PTHR43775:SF51">
    <property type="entry name" value="INACTIVE PHENOLPHTHIOCEROL SYNTHESIS POLYKETIDE SYNTHASE TYPE I PKS1-RELATED"/>
    <property type="match status" value="1"/>
</dbReference>
<sequence length="1650" mass="172891">MEAELRKRLEQAIVELNQRRQSLALATEKAHEPIAIVAMSCRFPGGVATPEDLWRLLEGGHDAISPFPEDRGWDLGALHARARAGNACARGGGFLRDADRFDASFFGLSPRETLALDPQQRVLLEIAWEAIERAGIDPTTLHGTQTGVFAGVMYNSYAAQHLHAPDDRDGYVVTGTAPSVASGRIAYVLGLEGPAISIDTACSSSLVAVHLACHALRQGECALALAGGVTVMATPGLFHEFGPQHAGSPDGRCRSFSADANGAGWAEGAGMVLLERLSDAQKNGRPILAVLRGSAINQDGKSQGLTAPNGLAQERVIRSALASARVSAHEIDAVEAHGTGTSLGDPIEAQALLATYGKARAEGGPVWLGSLKSNIGHTQAAAGIAGILKMVLALEHGLLPKTLHVSAPSPHVDWSAGAVRLLTDAAPWPRGERPRRAAVSSFGISGTNAHVIVEEAPAPAASAAAAVEPAPRAPGALPFVLSAKSDAALRGQAAKLYAHLAAAPDVPLVDLAFSLATTRAQLDHRAALVAHDRATLLGALDALAHGRSTPGAALGRGALGGKLAVLFTGQGSQRAEMGRGLYATFPAFRDAFDAACSHLDRALERPVRDVVFAPRETELARLLDETLYTQTALFAVEVALFRLLEAWGITPHALLGHSVGELVAAHVAGVLSLEDACALVAARARLMQDLPARDAAMVTVHASEDEARVEIAAGPGGVAIAAINAPASVVLSGDARAVLAVTTRFEALGRKTTRLRVSHAFHSHHMDPMLDAFRRVAEGLRFHPPRIPIVSNVTGERARDEDICSPSYWVRHARDAVRFADGLGALRSMGVSTFLEVGPHGVLSALGQSARAADAGDEHAFVPSLRADRADVDAIANALAALFVRGQRVDWAAFFAPFRPRRVRLPTYAFQRERFWLDAARASAAAPVTSEETRFWQAVEQRDVEALAAALRVDGEGRASLAALLPALAAWRRERHEQGTVDAWRYRVVWRTLEAPPAGDVAGRWLIVARAGVAEDVAASLARLLEARGAEVVHLRLGGDDARRERTAARIREAIGDAGAVRGVLSLAALDDGTRWRDASLPAGLALTLGLVQALGDVGVAAPLWLVTRGAVSTGRADLLGSATDAMIWGLGRVVGLEHPERWGGLVDLASGVDATALDRLAPFLASRDGEDQLALRPTGIFARRLVRAPLGDTSPARPYTARGTSLVTGGTGALGAHVARFLVGRGAEHLVLVSRRGEDAPGAGALRAELEALGARVTLAACDVADRASVAALLARLDAQGDPVRAVVHAGGVVAQATLASTDLDGVRAVIAAKVLGALHLHELLGDRELDAFVLFASGAGVWGSGQQGAYAAGNAFLDALAEVRRAAGLTATSIAWGAWAGGGMLADHADAEEHLRRRGLAPMAPALAVVALAGALDHDETTITVADIDWARFAPAFASARSRPLLFDLPDARDALEPTSEPAGARAAGEDRALRDALRLLSDAERAHRLVALVVAETAAVLGHADASAIDPHKGFFDLGLDSLVAVELVRRLHARTGVKLAATLAFDHPTPDALARHLDAELARDGGAEDAVFAALDTLAWRLAAITRDDPRRAAVGARLRGLVSRWTSAEAGTDEVEAEDLGAISDDELLAVIERELDGEPRAALI</sequence>
<evidence type="ECO:0000256" key="3">
    <source>
        <dbReference type="ARBA" id="ARBA00022553"/>
    </source>
</evidence>
<dbReference type="InterPro" id="IPR006162">
    <property type="entry name" value="Ppantetheine_attach_site"/>
</dbReference>
<dbReference type="PROSITE" id="PS00012">
    <property type="entry name" value="PHOSPHOPANTETHEINE"/>
    <property type="match status" value="1"/>
</dbReference>
<dbReference type="GO" id="GO:0006633">
    <property type="term" value="P:fatty acid biosynthetic process"/>
    <property type="evidence" value="ECO:0007669"/>
    <property type="project" value="InterPro"/>
</dbReference>
<evidence type="ECO:0000313" key="9">
    <source>
        <dbReference type="EMBL" id="CAL58683.1"/>
    </source>
</evidence>
<dbReference type="Gene3D" id="6.10.140.1830">
    <property type="match status" value="1"/>
</dbReference>
<dbReference type="InterPro" id="IPR009081">
    <property type="entry name" value="PP-bd_ACP"/>
</dbReference>
<feature type="domain" description="Ketosynthase family 3 (KS3)" evidence="8">
    <location>
        <begin position="31"/>
        <end position="455"/>
    </location>
</feature>
<dbReference type="InterPro" id="IPR016039">
    <property type="entry name" value="Thiolase-like"/>
</dbReference>
<dbReference type="NCBIfam" id="NF045894">
    <property type="entry name" value="PKS_plus_SDR"/>
    <property type="match status" value="1"/>
</dbReference>
<evidence type="ECO:0000256" key="2">
    <source>
        <dbReference type="ARBA" id="ARBA00022450"/>
    </source>
</evidence>
<dbReference type="PROSITE" id="PS52004">
    <property type="entry name" value="KS3_2"/>
    <property type="match status" value="1"/>
</dbReference>
<dbReference type="Pfam" id="PF00109">
    <property type="entry name" value="ketoacyl-synt"/>
    <property type="match status" value="1"/>
</dbReference>
<dbReference type="InterPro" id="IPR036291">
    <property type="entry name" value="NAD(P)-bd_dom_sf"/>
</dbReference>
<dbReference type="SMART" id="SM00827">
    <property type="entry name" value="PKS_AT"/>
    <property type="match status" value="1"/>
</dbReference>
<dbReference type="InterPro" id="IPR036736">
    <property type="entry name" value="ACP-like_sf"/>
</dbReference>
<dbReference type="InterPro" id="IPR020841">
    <property type="entry name" value="PKS_Beta-ketoAc_synthase_dom"/>
</dbReference>
<keyword evidence="2" id="KW-0596">Phosphopantetheine</keyword>
<dbReference type="FunFam" id="3.40.366.10:FF:000002">
    <property type="entry name" value="Probable polyketide synthase 2"/>
    <property type="match status" value="1"/>
</dbReference>
<comment type="function">
    <text evidence="6">Involved in production of the polyketide antibiotic thailandamide.</text>
</comment>
<evidence type="ECO:0000256" key="4">
    <source>
        <dbReference type="ARBA" id="ARBA00022679"/>
    </source>
</evidence>
<accession>A4F5C5</accession>
<dbReference type="InterPro" id="IPR016036">
    <property type="entry name" value="Malonyl_transacylase_ACP-bd"/>
</dbReference>
<dbReference type="InterPro" id="IPR018201">
    <property type="entry name" value="Ketoacyl_synth_AS"/>
</dbReference>
<protein>
    <submittedName>
        <fullName evidence="9">Polyketide synthase</fullName>
    </submittedName>
</protein>
<dbReference type="GO" id="GO:0031177">
    <property type="term" value="F:phosphopantetheine binding"/>
    <property type="evidence" value="ECO:0007669"/>
    <property type="project" value="InterPro"/>
</dbReference>
<dbReference type="Gene3D" id="1.10.1200.10">
    <property type="entry name" value="ACP-like"/>
    <property type="match status" value="1"/>
</dbReference>
<gene>
    <name evidence="9" type="primary">spiF</name>
</gene>
<dbReference type="SUPFAM" id="SSF53901">
    <property type="entry name" value="Thiolase-like"/>
    <property type="match status" value="1"/>
</dbReference>
<keyword evidence="4" id="KW-0808">Transferase</keyword>
<dbReference type="Pfam" id="PF02801">
    <property type="entry name" value="Ketoacyl-synt_C"/>
    <property type="match status" value="1"/>
</dbReference>
<dbReference type="SUPFAM" id="SSF55048">
    <property type="entry name" value="Probable ACP-binding domain of malonyl-CoA ACP transacylase"/>
    <property type="match status" value="1"/>
</dbReference>
<dbReference type="Gene3D" id="3.40.50.720">
    <property type="entry name" value="NAD(P)-binding Rossmann-like Domain"/>
    <property type="match status" value="1"/>
</dbReference>
<keyword evidence="5" id="KW-0677">Repeat</keyword>
<dbReference type="CDD" id="cd00833">
    <property type="entry name" value="PKS"/>
    <property type="match status" value="1"/>
</dbReference>
<dbReference type="SUPFAM" id="SSF47336">
    <property type="entry name" value="ACP-like"/>
    <property type="match status" value="1"/>
</dbReference>
<reference evidence="9" key="1">
    <citation type="journal article" date="2007" name="Chem. Biol.">
        <title>Spiroketal polyketide formation in Sorangium: identification and analysis of the biosynthetic gene cluster for the highly cytotoxic spirangienes.</title>
        <authorList>
            <person name="Frank B."/>
            <person name="Knauber J."/>
            <person name="Steinmetz H."/>
            <person name="Scharfe M."/>
            <person name="Bloecker H."/>
            <person name="Beyer S."/>
            <person name="Mueller R."/>
        </authorList>
    </citation>
    <scope>NUCLEOTIDE SEQUENCE</scope>
    <source>
        <strain evidence="9">So ce90</strain>
    </source>
</reference>
<keyword evidence="3" id="KW-0597">Phosphoprotein</keyword>
<feature type="domain" description="Carrier" evidence="7">
    <location>
        <begin position="1487"/>
        <end position="1565"/>
    </location>
</feature>
<dbReference type="SMART" id="SM00825">
    <property type="entry name" value="PKS_KS"/>
    <property type="match status" value="1"/>
</dbReference>
<dbReference type="SUPFAM" id="SSF52151">
    <property type="entry name" value="FabD/lysophospholipase-like"/>
    <property type="match status" value="1"/>
</dbReference>
<dbReference type="InterPro" id="IPR041618">
    <property type="entry name" value="PKS_DE"/>
</dbReference>
<dbReference type="InterPro" id="IPR050091">
    <property type="entry name" value="PKS_NRPS_Biosynth_Enz"/>
</dbReference>
<dbReference type="FunFam" id="3.40.47.10:FF:000019">
    <property type="entry name" value="Polyketide synthase type I"/>
    <property type="match status" value="1"/>
</dbReference>
<evidence type="ECO:0000256" key="5">
    <source>
        <dbReference type="ARBA" id="ARBA00022737"/>
    </source>
</evidence>
<dbReference type="InterPro" id="IPR014043">
    <property type="entry name" value="Acyl_transferase_dom"/>
</dbReference>
<dbReference type="SMART" id="SM01294">
    <property type="entry name" value="PKS_PP_betabranch"/>
    <property type="match status" value="1"/>
</dbReference>
<dbReference type="InterPro" id="IPR020806">
    <property type="entry name" value="PKS_PP-bd"/>
</dbReference>
<dbReference type="GO" id="GO:0004315">
    <property type="term" value="F:3-oxoacyl-[acyl-carrier-protein] synthase activity"/>
    <property type="evidence" value="ECO:0007669"/>
    <property type="project" value="InterPro"/>
</dbReference>
<organism evidence="9">
    <name type="scientific">Sorangium cellulosum</name>
    <name type="common">Polyangium cellulosum</name>
    <dbReference type="NCBI Taxonomy" id="56"/>
    <lineage>
        <taxon>Bacteria</taxon>
        <taxon>Pseudomonadati</taxon>
        <taxon>Myxococcota</taxon>
        <taxon>Polyangia</taxon>
        <taxon>Polyangiales</taxon>
        <taxon>Polyangiaceae</taxon>
        <taxon>Sorangium</taxon>
    </lineage>
</organism>